<protein>
    <submittedName>
        <fullName evidence="5">116 kDa U5 small nuclear ribonucleoprotein component</fullName>
    </submittedName>
</protein>
<dbReference type="Pfam" id="PF00679">
    <property type="entry name" value="EFG_C"/>
    <property type="match status" value="1"/>
</dbReference>
<gene>
    <name evidence="5" type="ORF">GNI_184240</name>
</gene>
<keyword evidence="1" id="KW-0547">Nucleotide-binding</keyword>
<dbReference type="GO" id="GO:0000398">
    <property type="term" value="P:mRNA splicing, via spliceosome"/>
    <property type="evidence" value="ECO:0007669"/>
    <property type="project" value="TreeGrafter"/>
</dbReference>
<dbReference type="GO" id="GO:0005829">
    <property type="term" value="C:cytosol"/>
    <property type="evidence" value="ECO:0007669"/>
    <property type="project" value="TreeGrafter"/>
</dbReference>
<feature type="region of interest" description="Disordered" evidence="3">
    <location>
        <begin position="139"/>
        <end position="192"/>
    </location>
</feature>
<evidence type="ECO:0000259" key="4">
    <source>
        <dbReference type="PROSITE" id="PS51722"/>
    </source>
</evidence>
<dbReference type="InterPro" id="IPR014721">
    <property type="entry name" value="Ribsml_uS5_D2-typ_fold_subgr"/>
</dbReference>
<evidence type="ECO:0000256" key="2">
    <source>
        <dbReference type="ARBA" id="ARBA00023134"/>
    </source>
</evidence>
<dbReference type="PANTHER" id="PTHR42908:SF6">
    <property type="entry name" value="116 KDA U5 SMALL NUCLEAR RIBONUCLEOPROTEIN COMPONENT"/>
    <property type="match status" value="1"/>
</dbReference>
<evidence type="ECO:0000313" key="6">
    <source>
        <dbReference type="Proteomes" id="UP000019763"/>
    </source>
</evidence>
<dbReference type="OMA" id="YIFRPIR"/>
<keyword evidence="2" id="KW-0342">GTP-binding</keyword>
<comment type="caution">
    <text evidence="5">The sequence shown here is derived from an EMBL/GenBank/DDBJ whole genome shotgun (WGS) entry which is preliminary data.</text>
</comment>
<dbReference type="CDD" id="cd04090">
    <property type="entry name" value="EF2_II_snRNP"/>
    <property type="match status" value="1"/>
</dbReference>
<evidence type="ECO:0000256" key="3">
    <source>
        <dbReference type="SAM" id="MobiDB-lite"/>
    </source>
</evidence>
<dbReference type="SUPFAM" id="SSF52540">
    <property type="entry name" value="P-loop containing nucleoside triphosphate hydrolases"/>
    <property type="match status" value="1"/>
</dbReference>
<feature type="compositionally biased region" description="Acidic residues" evidence="3">
    <location>
        <begin position="16"/>
        <end position="32"/>
    </location>
</feature>
<dbReference type="InterPro" id="IPR000640">
    <property type="entry name" value="EFG_V-like"/>
</dbReference>
<dbReference type="InterPro" id="IPR027417">
    <property type="entry name" value="P-loop_NTPase"/>
</dbReference>
<dbReference type="AlphaFoldDB" id="A0A023AWQ1"/>
<dbReference type="FunFam" id="3.30.70.870:FF:000002">
    <property type="entry name" value="Translation elongation factor 2"/>
    <property type="match status" value="1"/>
</dbReference>
<dbReference type="Gene3D" id="3.30.70.240">
    <property type="match status" value="1"/>
</dbReference>
<dbReference type="InterPro" id="IPR005517">
    <property type="entry name" value="Transl_elong_EFG/EF2_IV"/>
</dbReference>
<dbReference type="SMART" id="SM00838">
    <property type="entry name" value="EFG_C"/>
    <property type="match status" value="1"/>
</dbReference>
<dbReference type="Pfam" id="PF00009">
    <property type="entry name" value="GTP_EFTU"/>
    <property type="match status" value="1"/>
</dbReference>
<feature type="region of interest" description="Disordered" evidence="3">
    <location>
        <begin position="1"/>
        <end position="45"/>
    </location>
</feature>
<dbReference type="InterPro" id="IPR035647">
    <property type="entry name" value="EFG_III/V"/>
</dbReference>
<dbReference type="Gene3D" id="2.40.30.10">
    <property type="entry name" value="Translation factors"/>
    <property type="match status" value="1"/>
</dbReference>
<dbReference type="GeneID" id="22916150"/>
<dbReference type="Gene3D" id="3.40.50.300">
    <property type="entry name" value="P-loop containing nucleotide triphosphate hydrolases"/>
    <property type="match status" value="1"/>
</dbReference>
<dbReference type="SUPFAM" id="SSF50447">
    <property type="entry name" value="Translation proteins"/>
    <property type="match status" value="1"/>
</dbReference>
<feature type="domain" description="Tr-type G" evidence="4">
    <location>
        <begin position="104"/>
        <end position="499"/>
    </location>
</feature>
<dbReference type="Gene3D" id="3.30.70.870">
    <property type="entry name" value="Elongation Factor G (Translational Gtpase), domain 3"/>
    <property type="match status" value="1"/>
</dbReference>
<dbReference type="InterPro" id="IPR000795">
    <property type="entry name" value="T_Tr_GTP-bd_dom"/>
</dbReference>
<dbReference type="PROSITE" id="PS51722">
    <property type="entry name" value="G_TR_2"/>
    <property type="match status" value="1"/>
</dbReference>
<dbReference type="EMBL" id="AFNH02001395">
    <property type="protein sequence ID" value="EZG43171.1"/>
    <property type="molecule type" value="Genomic_DNA"/>
</dbReference>
<accession>A0A023AWQ1</accession>
<dbReference type="OrthoDB" id="364892at2759"/>
<sequence length="1040" mass="114962">MSEQLYDELGNYIGPELEESEEETSSSSEEESAPVPEAESKALDRIPEYEVDPNAMMIVEEEDAQPITQPIIEPEKTNKFNLISEEKLSGHEYRYLASMRSCPELCRSIAIVGDIHHGKTVLCDLMTEGLDALMDITESETGRTRGGPGQQSKGQQIKGRVTGPNRSTLRSSKGAAHTREKKFTDSRLDEQERGVSIKSSPLCLLLPDLRGKNYLINVLDTPGHVNFLDEVSASVRLSDGAVLCVDALQGPMIGFKKTLQILAHEEVNSMVLYLSCIDRLILELRLPPPDAYLKLRYVIGEVNKLVRETWTSLGKVPPKTFDPAVGNVVFGSGRYSFVFSLRSFAEYYANQKHRGSNPNNVSESTGESCGEHAVYQQPMAYDADTLTQIFWGDIWLNPQTRKFQKKKPAVEDEDEDEDEAVGRTFVDFILKPIYKIFSHVVGEEKPTLKPTLENDLGIFLEESDYDLDTRTLLKKVCRLYFAGVSPLVSAVVEHIPSPKANAHYKVMATYSGSLGTAVAKDMLTLNSEGRCIVHTTKSYHRHDNKTFDVFGRVMSGVLRRGMRLKVLGERYSLHDAEDMALATAEHLWIYQSRFRIEVEAAPAGSWVLIGGVDATILKSSTLAELRPVHPSSGPVVDEPEAEDDWEDEVETFRPLYFAARNVVRIACEPIAPAELPKLVEGLRRVAKAYPSVRTHVEDSGAHVLVCAGELAADCALHDLRVVYGDLELRCADPGTVVCETVIGETATAAAVGTPNGQNKLTLSAGPLEEALVSAIDAQLVHNDLAPRELADLLKKQYGWDTLAARSVWAFGSQGLGVQGLGAQAVPSVLLNDILPSRTDTKRRDVNVVKDFITHGFQWAVREGPLIEEEVRNVKFRLIDATIAPEPLYRNSGQVIPTARRAAYAALLTAEPRLMEPMLLAEVVCPADCVTAVVGVLARRRGRVLSDLPNPGTPLETVLAFVPATDAFGLETDIRIHTSGQAFIQTVFDRWETLPGDPLDTSIRLRPFEPAPLLDLAREFLLKTRRRKGLSDDVSIKRFLD</sequence>
<dbReference type="PANTHER" id="PTHR42908">
    <property type="entry name" value="TRANSLATION ELONGATION FACTOR-RELATED"/>
    <property type="match status" value="1"/>
</dbReference>
<dbReference type="SMART" id="SM00889">
    <property type="entry name" value="EFG_IV"/>
    <property type="match status" value="1"/>
</dbReference>
<dbReference type="eggNOG" id="KOG0468">
    <property type="taxonomic scope" value="Eukaryota"/>
</dbReference>
<dbReference type="GO" id="GO:0005525">
    <property type="term" value="F:GTP binding"/>
    <property type="evidence" value="ECO:0007669"/>
    <property type="project" value="UniProtKB-KW"/>
</dbReference>
<evidence type="ECO:0000313" key="5">
    <source>
        <dbReference type="EMBL" id="EZG43171.1"/>
    </source>
</evidence>
<feature type="compositionally biased region" description="Basic and acidic residues" evidence="3">
    <location>
        <begin position="177"/>
        <end position="192"/>
    </location>
</feature>
<keyword evidence="5" id="KW-0687">Ribonucleoprotein</keyword>
<dbReference type="Gene3D" id="3.90.1430.10">
    <property type="entry name" value="Yeast translation eEF2 (G' domain)"/>
    <property type="match status" value="1"/>
</dbReference>
<proteinExistence type="predicted"/>
<dbReference type="InterPro" id="IPR020568">
    <property type="entry name" value="Ribosomal_Su5_D2-typ_SF"/>
</dbReference>
<organism evidence="5 6">
    <name type="scientific">Gregarina niphandrodes</name>
    <name type="common">Septate eugregarine</name>
    <dbReference type="NCBI Taxonomy" id="110365"/>
    <lineage>
        <taxon>Eukaryota</taxon>
        <taxon>Sar</taxon>
        <taxon>Alveolata</taxon>
        <taxon>Apicomplexa</taxon>
        <taxon>Conoidasida</taxon>
        <taxon>Gregarinasina</taxon>
        <taxon>Eugregarinorida</taxon>
        <taxon>Gregarinidae</taxon>
        <taxon>Gregarina</taxon>
    </lineage>
</organism>
<evidence type="ECO:0000256" key="1">
    <source>
        <dbReference type="ARBA" id="ARBA00022741"/>
    </source>
</evidence>
<name>A0A023AWQ1_GRENI</name>
<dbReference type="InterPro" id="IPR009000">
    <property type="entry name" value="Transl_B-barrel_sf"/>
</dbReference>
<keyword evidence="6" id="KW-1185">Reference proteome</keyword>
<dbReference type="GO" id="GO:0003924">
    <property type="term" value="F:GTPase activity"/>
    <property type="evidence" value="ECO:0007669"/>
    <property type="project" value="InterPro"/>
</dbReference>
<dbReference type="SUPFAM" id="SSF54980">
    <property type="entry name" value="EF-G C-terminal domain-like"/>
    <property type="match status" value="2"/>
</dbReference>
<dbReference type="Gene3D" id="3.30.230.10">
    <property type="match status" value="1"/>
</dbReference>
<dbReference type="FunFam" id="3.30.70.240:FF:000004">
    <property type="entry name" value="116 kDa U5 small nuclear ribonucleoprotein"/>
    <property type="match status" value="1"/>
</dbReference>
<dbReference type="Pfam" id="PF03764">
    <property type="entry name" value="EFG_IV"/>
    <property type="match status" value="1"/>
</dbReference>
<dbReference type="RefSeq" id="XP_011133578.1">
    <property type="nucleotide sequence ID" value="XM_011135276.1"/>
</dbReference>
<dbReference type="GO" id="GO:0071007">
    <property type="term" value="C:U2-type catalytic step 2 spliceosome"/>
    <property type="evidence" value="ECO:0007669"/>
    <property type="project" value="TreeGrafter"/>
</dbReference>
<dbReference type="VEuPathDB" id="CryptoDB:GNI_184240"/>
<dbReference type="SUPFAM" id="SSF54211">
    <property type="entry name" value="Ribosomal protein S5 domain 2-like"/>
    <property type="match status" value="1"/>
</dbReference>
<dbReference type="FunFam" id="2.40.30.10:FF:000029">
    <property type="entry name" value="116 kDa U5 small nuclear ribonucleoprotein component"/>
    <property type="match status" value="1"/>
</dbReference>
<reference evidence="5" key="1">
    <citation type="submission" date="2013-12" db="EMBL/GenBank/DDBJ databases">
        <authorList>
            <person name="Omoto C.K."/>
            <person name="Sibley D."/>
            <person name="Venepally P."/>
            <person name="Hadjithomas M."/>
            <person name="Karamycheva S."/>
            <person name="Brunk B."/>
            <person name="Roos D."/>
            <person name="Caler E."/>
            <person name="Lorenzi H."/>
        </authorList>
    </citation>
    <scope>NUCLEOTIDE SEQUENCE</scope>
</reference>
<dbReference type="CDD" id="cd04096">
    <property type="entry name" value="eEF2_snRNP_like_C"/>
    <property type="match status" value="1"/>
</dbReference>
<dbReference type="Proteomes" id="UP000019763">
    <property type="component" value="Unassembled WGS sequence"/>
</dbReference>
<dbReference type="GO" id="GO:0046540">
    <property type="term" value="C:U4/U6 x U5 tri-snRNP complex"/>
    <property type="evidence" value="ECO:0007669"/>
    <property type="project" value="TreeGrafter"/>
</dbReference>
<dbReference type="GO" id="GO:0030623">
    <property type="term" value="F:U5 snRNA binding"/>
    <property type="evidence" value="ECO:0007669"/>
    <property type="project" value="TreeGrafter"/>
</dbReference>